<reference evidence="8 9" key="1">
    <citation type="submission" date="2019-03" db="EMBL/GenBank/DDBJ databases">
        <title>Genomic Encyclopedia of Type Strains, Phase IV (KMG-IV): sequencing the most valuable type-strain genomes for metagenomic binning, comparative biology and taxonomic classification.</title>
        <authorList>
            <person name="Goeker M."/>
        </authorList>
    </citation>
    <scope>NUCLEOTIDE SEQUENCE [LARGE SCALE GENOMIC DNA]</scope>
    <source>
        <strain evidence="8 9">LX-B</strain>
    </source>
</reference>
<dbReference type="GO" id="GO:0016829">
    <property type="term" value="F:lyase activity"/>
    <property type="evidence" value="ECO:0007669"/>
    <property type="project" value="UniProtKB-KW"/>
</dbReference>
<organism evidence="8 9">
    <name type="scientific">Hydrogenispora ethanolica</name>
    <dbReference type="NCBI Taxonomy" id="1082276"/>
    <lineage>
        <taxon>Bacteria</taxon>
        <taxon>Bacillati</taxon>
        <taxon>Bacillota</taxon>
        <taxon>Hydrogenispora</taxon>
    </lineage>
</organism>
<evidence type="ECO:0000256" key="6">
    <source>
        <dbReference type="PIRSR" id="PIRSR004869-50"/>
    </source>
</evidence>
<dbReference type="PIRSF" id="PIRSF004869">
    <property type="entry name" value="PflX_prd"/>
    <property type="match status" value="1"/>
</dbReference>
<dbReference type="SUPFAM" id="SSF102114">
    <property type="entry name" value="Radical SAM enzymes"/>
    <property type="match status" value="1"/>
</dbReference>
<feature type="binding site" evidence="6">
    <location>
        <position position="82"/>
    </location>
    <ligand>
        <name>[4Fe-4S] cluster</name>
        <dbReference type="ChEBI" id="CHEBI:49883"/>
        <note>4Fe-4S-S-AdoMet</note>
    </ligand>
</feature>
<dbReference type="NCBIfam" id="TIGR04337">
    <property type="entry name" value="AmmeMemoSam_rS"/>
    <property type="match status" value="1"/>
</dbReference>
<dbReference type="InterPro" id="IPR058240">
    <property type="entry name" value="rSAM_sf"/>
</dbReference>
<dbReference type="SFLD" id="SFLDS00029">
    <property type="entry name" value="Radical_SAM"/>
    <property type="match status" value="1"/>
</dbReference>
<dbReference type="InterPro" id="IPR034457">
    <property type="entry name" value="Organic_radical-activating"/>
</dbReference>
<evidence type="ECO:0000256" key="4">
    <source>
        <dbReference type="ARBA" id="ARBA00023004"/>
    </source>
</evidence>
<dbReference type="Gene3D" id="3.20.20.70">
    <property type="entry name" value="Aldolase class I"/>
    <property type="match status" value="1"/>
</dbReference>
<dbReference type="EMBL" id="SLUN01000052">
    <property type="protein sequence ID" value="TCL56042.1"/>
    <property type="molecule type" value="Genomic_DNA"/>
</dbReference>
<keyword evidence="8" id="KW-0670">Pyruvate</keyword>
<dbReference type="PROSITE" id="PS51918">
    <property type="entry name" value="RADICAL_SAM"/>
    <property type="match status" value="1"/>
</dbReference>
<protein>
    <submittedName>
        <fullName evidence="8">Pyruvate formate lyase activating enzyme</fullName>
    </submittedName>
</protein>
<comment type="caution">
    <text evidence="8">The sequence shown here is derived from an EMBL/GenBank/DDBJ whole genome shotgun (WGS) entry which is preliminary data.</text>
</comment>
<dbReference type="PANTHER" id="PTHR30352">
    <property type="entry name" value="PYRUVATE FORMATE-LYASE-ACTIVATING ENZYME"/>
    <property type="match status" value="1"/>
</dbReference>
<dbReference type="GO" id="GO:0046872">
    <property type="term" value="F:metal ion binding"/>
    <property type="evidence" value="ECO:0007669"/>
    <property type="project" value="UniProtKB-KW"/>
</dbReference>
<comment type="cofactor">
    <cofactor evidence="6">
        <name>[4Fe-4S] cluster</name>
        <dbReference type="ChEBI" id="CHEBI:49883"/>
    </cofactor>
    <text evidence="6">Binds 1 [4Fe-4S] cluster. The cluster is coordinated with 3 cysteines and an exchangeable S-adenosyl-L-methionine.</text>
</comment>
<evidence type="ECO:0000313" key="9">
    <source>
        <dbReference type="Proteomes" id="UP000295008"/>
    </source>
</evidence>
<dbReference type="AlphaFoldDB" id="A0A4V2QBG7"/>
<dbReference type="PANTHER" id="PTHR30352:SF5">
    <property type="entry name" value="PYRUVATE FORMATE-LYASE 1-ACTIVATING ENZYME"/>
    <property type="match status" value="1"/>
</dbReference>
<dbReference type="Proteomes" id="UP000295008">
    <property type="component" value="Unassembled WGS sequence"/>
</dbReference>
<evidence type="ECO:0000259" key="7">
    <source>
        <dbReference type="PROSITE" id="PS51918"/>
    </source>
</evidence>
<feature type="binding site" evidence="6">
    <location>
        <position position="86"/>
    </location>
    <ligand>
        <name>[4Fe-4S] cluster</name>
        <dbReference type="ChEBI" id="CHEBI:49883"/>
        <note>4Fe-4S-S-AdoMet</note>
    </ligand>
</feature>
<evidence type="ECO:0000256" key="3">
    <source>
        <dbReference type="ARBA" id="ARBA00022723"/>
    </source>
</evidence>
<evidence type="ECO:0000313" key="8">
    <source>
        <dbReference type="EMBL" id="TCL56042.1"/>
    </source>
</evidence>
<evidence type="ECO:0000256" key="5">
    <source>
        <dbReference type="ARBA" id="ARBA00023014"/>
    </source>
</evidence>
<keyword evidence="2 6" id="KW-0949">S-adenosyl-L-methionine</keyword>
<dbReference type="GO" id="GO:0051539">
    <property type="term" value="F:4 iron, 4 sulfur cluster binding"/>
    <property type="evidence" value="ECO:0007669"/>
    <property type="project" value="UniProtKB-KW"/>
</dbReference>
<dbReference type="Pfam" id="PF04055">
    <property type="entry name" value="Radical_SAM"/>
    <property type="match status" value="1"/>
</dbReference>
<dbReference type="InterPro" id="IPR007197">
    <property type="entry name" value="rSAM"/>
</dbReference>
<sequence>MIEARYYEILPEGQLICRLCPQQCRIAPEKSGFCRVRSHREGRLTAENFGRIASIALDPIEKKPLYHYYPCHSILSVGTIGCNLACRFCQNWQISREKAPTQSLDPAQLAGLAVRASREHGSIGLAYTYSEPGVWFEFLMATMPLLRERGLKNVLVTNGFLQPEPWADLLEWTDAANIDLKGFDAGYYRRLCSGSLEPVLANIRAAAGRIHLELTTLIIPGENDRPEEIRALAQWIADLDPEIPLHLSRYFPNYQLTAPPTPLETMEEAHRIAREYLRFVYLGNTGGGNDTRCPECGAVWVERNGYRTKLLSGADCPGCGRKVSLVLEDEEGGG</sequence>
<keyword evidence="5 6" id="KW-0411">Iron-sulfur</keyword>
<feature type="domain" description="Radical SAM core" evidence="7">
    <location>
        <begin position="67"/>
        <end position="289"/>
    </location>
</feature>
<name>A0A4V2QBG7_HYDET</name>
<keyword evidence="4 6" id="KW-0408">Iron</keyword>
<dbReference type="OrthoDB" id="9782387at2"/>
<accession>A0A4V2QBG7</accession>
<keyword evidence="3 6" id="KW-0479">Metal-binding</keyword>
<keyword evidence="1" id="KW-0004">4Fe-4S</keyword>
<evidence type="ECO:0000256" key="2">
    <source>
        <dbReference type="ARBA" id="ARBA00022691"/>
    </source>
</evidence>
<gene>
    <name evidence="8" type="ORF">EDC14_105223</name>
</gene>
<dbReference type="RefSeq" id="WP_132017519.1">
    <property type="nucleotide sequence ID" value="NZ_SLUN01000052.1"/>
</dbReference>
<keyword evidence="9" id="KW-1185">Reference proteome</keyword>
<dbReference type="InterPro" id="IPR027596">
    <property type="entry name" value="AmmeMemoSam_rS"/>
</dbReference>
<keyword evidence="8" id="KW-0456">Lyase</keyword>
<dbReference type="CDD" id="cd01335">
    <property type="entry name" value="Radical_SAM"/>
    <property type="match status" value="1"/>
</dbReference>
<feature type="binding site" evidence="6">
    <location>
        <position position="89"/>
    </location>
    <ligand>
        <name>[4Fe-4S] cluster</name>
        <dbReference type="ChEBI" id="CHEBI:49883"/>
        <note>4Fe-4S-S-AdoMet</note>
    </ligand>
</feature>
<dbReference type="SFLD" id="SFLDG01101">
    <property type="entry name" value="Uncharacterised_Radical_SAM_Su"/>
    <property type="match status" value="1"/>
</dbReference>
<dbReference type="InterPro" id="IPR013785">
    <property type="entry name" value="Aldolase_TIM"/>
</dbReference>
<dbReference type="InterPro" id="IPR016431">
    <property type="entry name" value="Pyrv-formate_lyase-activ_prd"/>
</dbReference>
<proteinExistence type="predicted"/>
<evidence type="ECO:0000256" key="1">
    <source>
        <dbReference type="ARBA" id="ARBA00022485"/>
    </source>
</evidence>